<name>A0AAD9WF85_9HELO</name>
<evidence type="ECO:0000256" key="11">
    <source>
        <dbReference type="ARBA" id="ARBA00022989"/>
    </source>
</evidence>
<dbReference type="PIRSF" id="PIRSF015921">
    <property type="entry name" value="FA_sphinglp_des"/>
    <property type="match status" value="1"/>
</dbReference>
<dbReference type="SUPFAM" id="SSF55856">
    <property type="entry name" value="Cytochrome b5-like heme/steroid binding domain"/>
    <property type="match status" value="1"/>
</dbReference>
<comment type="pathway">
    <text evidence="2">Lipid metabolism; sphingolipid metabolism.</text>
</comment>
<dbReference type="Gene3D" id="3.10.120.10">
    <property type="entry name" value="Cytochrome b5-like heme/steroid binding domain"/>
    <property type="match status" value="1"/>
</dbReference>
<feature type="region of interest" description="Disordered" evidence="16">
    <location>
        <begin position="109"/>
        <end position="188"/>
    </location>
</feature>
<dbReference type="SMART" id="SM01117">
    <property type="entry name" value="Cyt-b5"/>
    <property type="match status" value="1"/>
</dbReference>
<dbReference type="EC" id="1.14.19.18" evidence="5"/>
<dbReference type="InterPro" id="IPR005804">
    <property type="entry name" value="FA_desaturase_dom"/>
</dbReference>
<keyword evidence="14" id="KW-0443">Lipid metabolism</keyword>
<dbReference type="InterPro" id="IPR012171">
    <property type="entry name" value="Fatty_acid_desaturase"/>
</dbReference>
<comment type="caution">
    <text evidence="19">The sequence shown here is derived from an EMBL/GenBank/DDBJ whole genome shotgun (WGS) entry which is preliminary data.</text>
</comment>
<dbReference type="GO" id="GO:0046872">
    <property type="term" value="F:metal ion binding"/>
    <property type="evidence" value="ECO:0007669"/>
    <property type="project" value="UniProtKB-KW"/>
</dbReference>
<protein>
    <recommendedName>
        <fullName evidence="6">Delta 8-(E)-sphingolipid desaturase</fullName>
        <ecNumber evidence="5">1.14.19.18</ecNumber>
    </recommendedName>
</protein>
<evidence type="ECO:0000256" key="1">
    <source>
        <dbReference type="ARBA" id="ARBA00004141"/>
    </source>
</evidence>
<evidence type="ECO:0000256" key="7">
    <source>
        <dbReference type="ARBA" id="ARBA00022617"/>
    </source>
</evidence>
<evidence type="ECO:0000256" key="10">
    <source>
        <dbReference type="ARBA" id="ARBA00022919"/>
    </source>
</evidence>
<evidence type="ECO:0000256" key="5">
    <source>
        <dbReference type="ARBA" id="ARBA00012019"/>
    </source>
</evidence>
<evidence type="ECO:0000256" key="3">
    <source>
        <dbReference type="ARBA" id="ARBA00004991"/>
    </source>
</evidence>
<evidence type="ECO:0000256" key="4">
    <source>
        <dbReference type="ARBA" id="ARBA00009295"/>
    </source>
</evidence>
<keyword evidence="12" id="KW-0560">Oxidoreductase</keyword>
<dbReference type="PANTHER" id="PTHR19353:SF30">
    <property type="entry name" value="DELTA 8-(E)-SPHINGOLIPID DESATURASE"/>
    <property type="match status" value="1"/>
</dbReference>
<keyword evidence="8 17" id="KW-0812">Transmembrane</keyword>
<comment type="pathway">
    <text evidence="3">Sphingolipid metabolism.</text>
</comment>
<dbReference type="GO" id="GO:0016717">
    <property type="term" value="F:oxidoreductase activity, acting on paired donors, with oxidation of a pair of donors resulting in the reduction of molecular oxygen to two molecules of water"/>
    <property type="evidence" value="ECO:0007669"/>
    <property type="project" value="TreeGrafter"/>
</dbReference>
<dbReference type="Proteomes" id="UP001285354">
    <property type="component" value="Unassembled WGS sequence"/>
</dbReference>
<keyword evidence="11 17" id="KW-1133">Transmembrane helix</keyword>
<dbReference type="EMBL" id="JAUBYV010000005">
    <property type="protein sequence ID" value="KAK2626779.1"/>
    <property type="molecule type" value="Genomic_DNA"/>
</dbReference>
<dbReference type="InterPro" id="IPR001199">
    <property type="entry name" value="Cyt_B5-like_heme/steroid-bd"/>
</dbReference>
<keyword evidence="15 17" id="KW-0472">Membrane</keyword>
<gene>
    <name evidence="19" type="ORF">QTJ16_003954</name>
</gene>
<keyword evidence="7" id="KW-0349">Heme</keyword>
<keyword evidence="20" id="KW-1185">Reference proteome</keyword>
<keyword evidence="10" id="KW-0746">Sphingolipid metabolism</keyword>
<evidence type="ECO:0000256" key="16">
    <source>
        <dbReference type="SAM" id="MobiDB-lite"/>
    </source>
</evidence>
<evidence type="ECO:0000256" key="9">
    <source>
        <dbReference type="ARBA" id="ARBA00022723"/>
    </source>
</evidence>
<keyword evidence="9" id="KW-0479">Metal-binding</keyword>
<dbReference type="GO" id="GO:0006665">
    <property type="term" value="P:sphingolipid metabolic process"/>
    <property type="evidence" value="ECO:0007669"/>
    <property type="project" value="UniProtKB-KW"/>
</dbReference>
<evidence type="ECO:0000256" key="6">
    <source>
        <dbReference type="ARBA" id="ARBA00016939"/>
    </source>
</evidence>
<evidence type="ECO:0000313" key="19">
    <source>
        <dbReference type="EMBL" id="KAK2626779.1"/>
    </source>
</evidence>
<comment type="similarity">
    <text evidence="4">Belongs to the fatty acid desaturase type 1 family.</text>
</comment>
<feature type="transmembrane region" description="Helical" evidence="17">
    <location>
        <begin position="399"/>
        <end position="425"/>
    </location>
</feature>
<evidence type="ECO:0000313" key="20">
    <source>
        <dbReference type="Proteomes" id="UP001285354"/>
    </source>
</evidence>
<evidence type="ECO:0000256" key="13">
    <source>
        <dbReference type="ARBA" id="ARBA00023004"/>
    </source>
</evidence>
<evidence type="ECO:0000259" key="18">
    <source>
        <dbReference type="PROSITE" id="PS50255"/>
    </source>
</evidence>
<dbReference type="PANTHER" id="PTHR19353">
    <property type="entry name" value="FATTY ACID DESATURASE 2"/>
    <property type="match status" value="1"/>
</dbReference>
<dbReference type="Pfam" id="PF00173">
    <property type="entry name" value="Cyt-b5"/>
    <property type="match status" value="1"/>
</dbReference>
<proteinExistence type="inferred from homology"/>
<feature type="domain" description="Cytochrome b5 heme-binding" evidence="18">
    <location>
        <begin position="13"/>
        <end position="83"/>
    </location>
</feature>
<dbReference type="PROSITE" id="PS50255">
    <property type="entry name" value="CYTOCHROME_B5_2"/>
    <property type="match status" value="1"/>
</dbReference>
<feature type="transmembrane region" description="Helical" evidence="17">
    <location>
        <begin position="356"/>
        <end position="379"/>
    </location>
</feature>
<keyword evidence="13" id="KW-0408">Iron</keyword>
<accession>A0AAD9WF85</accession>
<sequence length="559" mass="64444">MAPSTKDRVLSPQHIYQLIDDGLTIVILGRKVLKIPATWLEQHPGGNNVILHMIGRDATDEVNAFHKEETKKQMLRYQIGTVLEKWVNITPPIQRVSRSMPAKLVQDEIPSIQVHDDSSSTISRSSSASSMQDISSSSSSCISDDSSPTRFRRAVSPASFATSISEDSDLDDEKSHAEPGPNICEETPVDQEQLDNITESFRGLVAKLESQGLYNCNYWAYSGDVFRVALNFSIMLFFLKSGWYLTSAIFMGCFWHQLVFTAHDAGHKGITHNYNIDTLIGMTIGNYMGGLSMGWWKRAHNIHHIVTNDPAHDPDIEHLPFMAISPRLFQSIYSTHFDRVLPFNKFAQMMVPYQKWMYYPLLCFGRFNLYALSLEHLILDLGPRSNRWHRYYELTGQVFFWYWFGYLIVFCQVPTWTLRVAYVLLAHMITMPLHVQFTLSHFAMGTETPGPNEPWVVQQLRTTMDVACPTWMDWFHGGLQFQAVHHLFPMLPRHNLRKASEEVKVWSESMGIKYEIYGFQKCNGRVMSRLEEVGKQARMWKDCHQMILEKGDYMKGEWE</sequence>
<evidence type="ECO:0000256" key="8">
    <source>
        <dbReference type="ARBA" id="ARBA00022692"/>
    </source>
</evidence>
<dbReference type="Pfam" id="PF00487">
    <property type="entry name" value="FA_desaturase"/>
    <property type="match status" value="1"/>
</dbReference>
<feature type="compositionally biased region" description="Low complexity" evidence="16">
    <location>
        <begin position="119"/>
        <end position="146"/>
    </location>
</feature>
<evidence type="ECO:0000256" key="17">
    <source>
        <dbReference type="SAM" id="Phobius"/>
    </source>
</evidence>
<dbReference type="InterPro" id="IPR036400">
    <property type="entry name" value="Cyt_B5-like_heme/steroid_sf"/>
</dbReference>
<organism evidence="19 20">
    <name type="scientific">Diplocarpon rosae</name>
    <dbReference type="NCBI Taxonomy" id="946125"/>
    <lineage>
        <taxon>Eukaryota</taxon>
        <taxon>Fungi</taxon>
        <taxon>Dikarya</taxon>
        <taxon>Ascomycota</taxon>
        <taxon>Pezizomycotina</taxon>
        <taxon>Leotiomycetes</taxon>
        <taxon>Helotiales</taxon>
        <taxon>Drepanopezizaceae</taxon>
        <taxon>Diplocarpon</taxon>
    </lineage>
</organism>
<evidence type="ECO:0000256" key="14">
    <source>
        <dbReference type="ARBA" id="ARBA00023098"/>
    </source>
</evidence>
<evidence type="ECO:0000256" key="2">
    <source>
        <dbReference type="ARBA" id="ARBA00004760"/>
    </source>
</evidence>
<dbReference type="GO" id="GO:0016020">
    <property type="term" value="C:membrane"/>
    <property type="evidence" value="ECO:0007669"/>
    <property type="project" value="UniProtKB-SubCell"/>
</dbReference>
<dbReference type="AlphaFoldDB" id="A0AAD9WF85"/>
<dbReference type="CDD" id="cd03506">
    <property type="entry name" value="Delta6-FADS-like"/>
    <property type="match status" value="1"/>
</dbReference>
<evidence type="ECO:0000256" key="12">
    <source>
        <dbReference type="ARBA" id="ARBA00023002"/>
    </source>
</evidence>
<evidence type="ECO:0000256" key="15">
    <source>
        <dbReference type="ARBA" id="ARBA00023136"/>
    </source>
</evidence>
<reference evidence="19" key="1">
    <citation type="submission" date="2023-06" db="EMBL/GenBank/DDBJ databases">
        <title>Draft genome of Marssonina rosae.</title>
        <authorList>
            <person name="Cheng Q."/>
        </authorList>
    </citation>
    <scope>NUCLEOTIDE SEQUENCE</scope>
    <source>
        <strain evidence="19">R4</strain>
    </source>
</reference>
<comment type="subcellular location">
    <subcellularLocation>
        <location evidence="1">Membrane</location>
        <topology evidence="1">Multi-pass membrane protein</topology>
    </subcellularLocation>
</comment>